<gene>
    <name evidence="1" type="ORF">CLUMA_CG017033</name>
</gene>
<protein>
    <submittedName>
        <fullName evidence="1">CLUMA_CG017033, isoform A</fullName>
    </submittedName>
</protein>
<dbReference type="Proteomes" id="UP000183832">
    <property type="component" value="Unassembled WGS sequence"/>
</dbReference>
<dbReference type="AlphaFoldDB" id="A0A1J1IUX6"/>
<evidence type="ECO:0000313" key="2">
    <source>
        <dbReference type="Proteomes" id="UP000183832"/>
    </source>
</evidence>
<organism evidence="1 2">
    <name type="scientific">Clunio marinus</name>
    <dbReference type="NCBI Taxonomy" id="568069"/>
    <lineage>
        <taxon>Eukaryota</taxon>
        <taxon>Metazoa</taxon>
        <taxon>Ecdysozoa</taxon>
        <taxon>Arthropoda</taxon>
        <taxon>Hexapoda</taxon>
        <taxon>Insecta</taxon>
        <taxon>Pterygota</taxon>
        <taxon>Neoptera</taxon>
        <taxon>Endopterygota</taxon>
        <taxon>Diptera</taxon>
        <taxon>Nematocera</taxon>
        <taxon>Chironomoidea</taxon>
        <taxon>Chironomidae</taxon>
        <taxon>Clunio</taxon>
    </lineage>
</organism>
<keyword evidence="2" id="KW-1185">Reference proteome</keyword>
<evidence type="ECO:0000313" key="1">
    <source>
        <dbReference type="EMBL" id="CRL03912.1"/>
    </source>
</evidence>
<accession>A0A1J1IUX6</accession>
<dbReference type="EMBL" id="CVRI01000060">
    <property type="protein sequence ID" value="CRL03912.1"/>
    <property type="molecule type" value="Genomic_DNA"/>
</dbReference>
<proteinExistence type="predicted"/>
<name>A0A1J1IUX6_9DIPT</name>
<sequence>MEKNYRSDCSCGANWCNQLSRRMTTNNRLLSALTSRVAYISADPAAYNVKITKVNARNFTLFSAIQSDEVLSN</sequence>
<reference evidence="1 2" key="1">
    <citation type="submission" date="2015-04" db="EMBL/GenBank/DDBJ databases">
        <authorList>
            <person name="Syromyatnikov M.Y."/>
            <person name="Popov V.N."/>
        </authorList>
    </citation>
    <scope>NUCLEOTIDE SEQUENCE [LARGE SCALE GENOMIC DNA]</scope>
</reference>